<reference evidence="2 3" key="1">
    <citation type="journal article" date="2020" name="Microbiome">
        <title>Single-cell genomics of uncultured bacteria reveals dietary fiber responders in the mouse gut microbiota.</title>
        <authorList>
            <person name="Chijiiwa R."/>
            <person name="Hosokawa M."/>
            <person name="Kogawa M."/>
            <person name="Nishikawa Y."/>
            <person name="Ide K."/>
            <person name="Sakanashi C."/>
            <person name="Takahashi K."/>
            <person name="Takeyama H."/>
        </authorList>
    </citation>
    <scope>NUCLEOTIDE SEQUENCE [LARGE SCALE GENOMIC DNA]</scope>
    <source>
        <strain evidence="2">IMSAGC_001</strain>
    </source>
</reference>
<dbReference type="Gene3D" id="3.40.50.300">
    <property type="entry name" value="P-loop containing nucleotide triphosphate hydrolases"/>
    <property type="match status" value="2"/>
</dbReference>
<comment type="caution">
    <text evidence="2">The sequence shown here is derived from an EMBL/GenBank/DDBJ whole genome shotgun (WGS) entry which is preliminary data.</text>
</comment>
<evidence type="ECO:0000259" key="1">
    <source>
        <dbReference type="Pfam" id="PF01935"/>
    </source>
</evidence>
<organism evidence="2 3">
    <name type="scientific">Bacteroides acidifaciens</name>
    <dbReference type="NCBI Taxonomy" id="85831"/>
    <lineage>
        <taxon>Bacteria</taxon>
        <taxon>Pseudomonadati</taxon>
        <taxon>Bacteroidota</taxon>
        <taxon>Bacteroidia</taxon>
        <taxon>Bacteroidales</taxon>
        <taxon>Bacteroidaceae</taxon>
        <taxon>Bacteroides</taxon>
    </lineage>
</organism>
<dbReference type="PANTHER" id="PTHR42957">
    <property type="entry name" value="HELICASE MJ1565-RELATED"/>
    <property type="match status" value="1"/>
</dbReference>
<dbReference type="Pfam" id="PF01935">
    <property type="entry name" value="DUF87"/>
    <property type="match status" value="1"/>
</dbReference>
<dbReference type="PANTHER" id="PTHR42957:SF1">
    <property type="entry name" value="HELICASE MJ1565-RELATED"/>
    <property type="match status" value="1"/>
</dbReference>
<feature type="domain" description="Helicase HerA central" evidence="1">
    <location>
        <begin position="486"/>
        <end position="737"/>
    </location>
</feature>
<dbReference type="RefSeq" id="WP_172503498.1">
    <property type="nucleotide sequence ID" value="NZ_BLLS01000002.1"/>
</dbReference>
<name>A0A7I9ZXH4_9BACE</name>
<evidence type="ECO:0000313" key="3">
    <source>
        <dbReference type="Proteomes" id="UP000491181"/>
    </source>
</evidence>
<dbReference type="InterPro" id="IPR002789">
    <property type="entry name" value="HerA_central"/>
</dbReference>
<protein>
    <recommendedName>
        <fullName evidence="1">Helicase HerA central domain-containing protein</fullName>
    </recommendedName>
</protein>
<dbReference type="InterPro" id="IPR027417">
    <property type="entry name" value="P-loop_NTPase"/>
</dbReference>
<dbReference type="Proteomes" id="UP000491181">
    <property type="component" value="Unassembled WGS sequence"/>
</dbReference>
<proteinExistence type="predicted"/>
<evidence type="ECO:0000313" key="2">
    <source>
        <dbReference type="EMBL" id="GFH84818.1"/>
    </source>
</evidence>
<dbReference type="InterPro" id="IPR008571">
    <property type="entry name" value="HerA-like"/>
</dbReference>
<dbReference type="SUPFAM" id="SSF52540">
    <property type="entry name" value="P-loop containing nucleoside triphosphate hydrolases"/>
    <property type="match status" value="1"/>
</dbReference>
<sequence length="880" mass="99304">METILEKKSQDGRQDEDRFEPIAKVLAANAVAQSLSFTMERKYLNEIDKEGRTGAGFGLEAIHQFDSPLVPYWIEIERIGKPLDNNVENCFSAIQKILSACFLPKKTQLIFLVYSENGVCHLYIGIRPIDSREVKFSFVDSLSDFIEGIWPGIKCRTVKGRNRLDFITDKIKDEQKGYDYIYSITGIPSMESQYKSIYPATIDKLIAGMRKKNFSYLVVADPVPEQEIDEILYKCRDFNGQAESLKSFNFSESASEGTNESFSKAKGIIEGLSDSISKKTIDMHDIADAGLLLASSFFPPANVAVASCISRKTESIGVTQNQSKSISQNLVNKHIESVSEHLFYHSKRFETGKAIGCWNVGVYLMAEKEPDIQSASLQLRSILSGQESVFESVRIHDVSSLVDEEKNNTLALMAPPTIRIKTPSDEYFEHPLGEHFKELKTLLTTKELSYLINFPLRAVPGISVIDSSPEFSLNQPDEGGEHAITFGKLLYGGTETKLEYHIPIDVLSRHTLLSGINGSGKTNTVQSILNGLGMNCPFLVIEPAKTEYVDWALNYNELHPENPIDIYIPGCKKYKTGFTPKKMKLNPFELVWLKEEQEPNVLTHIDRLKSTFAAAFPMYDILPVLMEDLIYTVYQNKSTDWLGQEPKYGVTLPPTLNGMSISVDKVISNRQYEERIERNMKACLNTRIDSLKRGWKGEMLNTLHSTPWADLFSKPCIINLSYVGDDVDKSFFMALILQFLYEYRAAQAEVGEIDFNDNTCRHLTVIEEAHRVMAKCENQELPQYKSAMMFSNMLSEIRAYGEGIFLVDQVPTRLIPDAIKNTNLKITHRLVAEDDCKAISESMGLNDEQRKVIAKLMTGQCVVSSSLSTDTYWVKVNKVK</sequence>
<gene>
    <name evidence="2" type="ORF">IMSAGC001_00213</name>
</gene>
<accession>A0A7I9ZXH4</accession>
<dbReference type="AlphaFoldDB" id="A0A7I9ZXH4"/>
<dbReference type="EMBL" id="BLLS01000002">
    <property type="protein sequence ID" value="GFH84818.1"/>
    <property type="molecule type" value="Genomic_DNA"/>
</dbReference>